<evidence type="ECO:0000313" key="1">
    <source>
        <dbReference type="EMBL" id="OUR74932.1"/>
    </source>
</evidence>
<name>A0A1Y5DWN3_COLPS</name>
<dbReference type="Pfam" id="PF20116">
    <property type="entry name" value="DUF6506"/>
    <property type="match status" value="1"/>
</dbReference>
<protein>
    <submittedName>
        <fullName evidence="1">Uncharacterized protein</fullName>
    </submittedName>
</protein>
<dbReference type="EMBL" id="MAAF01000120">
    <property type="protein sequence ID" value="OUR74932.1"/>
    <property type="molecule type" value="Genomic_DNA"/>
</dbReference>
<accession>A0A1Y5DWN3</accession>
<dbReference type="InterPro" id="IPR045441">
    <property type="entry name" value="DUF6506"/>
</dbReference>
<organism evidence="1">
    <name type="scientific">Colwellia psychrerythraea</name>
    <name type="common">Vibrio psychroerythus</name>
    <dbReference type="NCBI Taxonomy" id="28229"/>
    <lineage>
        <taxon>Bacteria</taxon>
        <taxon>Pseudomonadati</taxon>
        <taxon>Pseudomonadota</taxon>
        <taxon>Gammaproteobacteria</taxon>
        <taxon>Alteromonadales</taxon>
        <taxon>Colwelliaceae</taxon>
        <taxon>Colwellia</taxon>
    </lineage>
</organism>
<dbReference type="AlphaFoldDB" id="A0A1Y5DWN3"/>
<gene>
    <name evidence="1" type="ORF">A9Q75_19540</name>
</gene>
<comment type="caution">
    <text evidence="1">The sequence shown here is derived from an EMBL/GenBank/DDBJ whole genome shotgun (WGS) entry which is preliminary data.</text>
</comment>
<dbReference type="Proteomes" id="UP000243053">
    <property type="component" value="Unassembled WGS sequence"/>
</dbReference>
<reference evidence="1" key="1">
    <citation type="journal article" date="2017" name="Proc. Natl. Acad. Sci. U.S.A.">
        <title>Simulation of Deepwater Horizon oil plume reveals substrate specialization within a complex community of hydrocarbon-degraders.</title>
        <authorList>
            <person name="Hu P."/>
            <person name="Dubinsky E.A."/>
            <person name="Probst A.J."/>
            <person name="Wang J."/>
            <person name="Sieber C.M.K."/>
            <person name="Tom L.M."/>
            <person name="Gardinali P."/>
            <person name="Banfield J.F."/>
            <person name="Atlas R.M."/>
            <person name="Andersen G.L."/>
        </authorList>
    </citation>
    <scope>NUCLEOTIDE SEQUENCE</scope>
    <source>
        <strain evidence="1">38_32_sub10_T18</strain>
    </source>
</reference>
<sequence>MALQRYGFIVKSADLEMFKHHSRLASENFDMSISGVQDVAQAELVAQEMITKGIQLIELCGGFSAEDAQRIRDAINDHIPVGYVQYTDDERKRIQRELG</sequence>
<proteinExistence type="predicted"/>